<dbReference type="GO" id="GO:0006793">
    <property type="term" value="P:phosphorus metabolic process"/>
    <property type="evidence" value="ECO:0007669"/>
    <property type="project" value="UniProtKB-ARBA"/>
</dbReference>
<evidence type="ECO:0000256" key="8">
    <source>
        <dbReference type="ARBA" id="ARBA00049902"/>
    </source>
</evidence>
<dbReference type="EMBL" id="DSPX01000168">
    <property type="protein sequence ID" value="HGG02197.1"/>
    <property type="molecule type" value="Genomic_DNA"/>
</dbReference>
<feature type="transmembrane region" description="Helical" evidence="10">
    <location>
        <begin position="18"/>
        <end position="36"/>
    </location>
</feature>
<dbReference type="InterPro" id="IPR001460">
    <property type="entry name" value="PCN-bd_Tpept"/>
</dbReference>
<evidence type="ECO:0000256" key="10">
    <source>
        <dbReference type="SAM" id="Phobius"/>
    </source>
</evidence>
<keyword evidence="1" id="KW-0121">Carboxypeptidase</keyword>
<dbReference type="InterPro" id="IPR036950">
    <property type="entry name" value="PBP_transglycosylase"/>
</dbReference>
<dbReference type="Pfam" id="PF00912">
    <property type="entry name" value="Transgly"/>
    <property type="match status" value="1"/>
</dbReference>
<dbReference type="InterPro" id="IPR009647">
    <property type="entry name" value="PBP_C"/>
</dbReference>
<keyword evidence="3" id="KW-0328">Glycosyltransferase</keyword>
<evidence type="ECO:0000256" key="7">
    <source>
        <dbReference type="ARBA" id="ARBA00034000"/>
    </source>
</evidence>
<organism evidence="12">
    <name type="scientific">Planktothricoides sp. SpSt-374</name>
    <dbReference type="NCBI Taxonomy" id="2282167"/>
    <lineage>
        <taxon>Bacteria</taxon>
        <taxon>Bacillati</taxon>
        <taxon>Cyanobacteriota</taxon>
        <taxon>Cyanophyceae</taxon>
        <taxon>Oscillatoriophycideae</taxon>
        <taxon>Oscillatoriales</taxon>
        <taxon>Oscillatoriaceae</taxon>
        <taxon>Planktothricoides</taxon>
    </lineage>
</organism>
<evidence type="ECO:0000256" key="2">
    <source>
        <dbReference type="ARBA" id="ARBA00022670"/>
    </source>
</evidence>
<evidence type="ECO:0000256" key="5">
    <source>
        <dbReference type="ARBA" id="ARBA00022801"/>
    </source>
</evidence>
<dbReference type="InterPro" id="IPR012338">
    <property type="entry name" value="Beta-lactam/transpept-like"/>
</dbReference>
<evidence type="ECO:0000256" key="6">
    <source>
        <dbReference type="ARBA" id="ARBA00023268"/>
    </source>
</evidence>
<dbReference type="PANTHER" id="PTHR32282:SF15">
    <property type="entry name" value="PENICILLIN-BINDING PROTEIN 1C"/>
    <property type="match status" value="1"/>
</dbReference>
<comment type="catalytic activity">
    <reaction evidence="8">
        <text>[GlcNAc-(1-&gt;4)-Mur2Ac(oyl-L-Ala-gamma-D-Glu-L-Lys-D-Ala-D-Ala)](n)-di-trans,octa-cis-undecaprenyl diphosphate + beta-D-GlcNAc-(1-&gt;4)-Mur2Ac(oyl-L-Ala-gamma-D-Glu-L-Lys-D-Ala-D-Ala)-di-trans,octa-cis-undecaprenyl diphosphate = [GlcNAc-(1-&gt;4)-Mur2Ac(oyl-L-Ala-gamma-D-Glu-L-Lys-D-Ala-D-Ala)](n+1)-di-trans,octa-cis-undecaprenyl diphosphate + di-trans,octa-cis-undecaprenyl diphosphate + H(+)</text>
        <dbReference type="Rhea" id="RHEA:23708"/>
        <dbReference type="Rhea" id="RHEA-COMP:9602"/>
        <dbReference type="Rhea" id="RHEA-COMP:9603"/>
        <dbReference type="ChEBI" id="CHEBI:15378"/>
        <dbReference type="ChEBI" id="CHEBI:58405"/>
        <dbReference type="ChEBI" id="CHEBI:60033"/>
        <dbReference type="ChEBI" id="CHEBI:78435"/>
        <dbReference type="EC" id="2.4.99.28"/>
    </reaction>
</comment>
<dbReference type="Pfam" id="PF00905">
    <property type="entry name" value="Transpeptidase"/>
    <property type="match status" value="1"/>
</dbReference>
<keyword evidence="4" id="KW-0808">Transferase</keyword>
<dbReference type="SUPFAM" id="SSF56601">
    <property type="entry name" value="beta-lactamase/transpeptidase-like"/>
    <property type="match status" value="1"/>
</dbReference>
<dbReference type="PANTHER" id="PTHR32282">
    <property type="entry name" value="BINDING PROTEIN TRANSPEPTIDASE, PUTATIVE-RELATED"/>
    <property type="match status" value="1"/>
</dbReference>
<dbReference type="InterPro" id="IPR050396">
    <property type="entry name" value="Glycosyltr_51/Transpeptidase"/>
</dbReference>
<dbReference type="GO" id="GO:0008658">
    <property type="term" value="F:penicillin binding"/>
    <property type="evidence" value="ECO:0007669"/>
    <property type="project" value="InterPro"/>
</dbReference>
<feature type="domain" description="PLD phosphodiesterase" evidence="11">
    <location>
        <begin position="309"/>
        <end position="336"/>
    </location>
</feature>
<evidence type="ECO:0000313" key="12">
    <source>
        <dbReference type="EMBL" id="HGG02197.1"/>
    </source>
</evidence>
<dbReference type="InterPro" id="IPR023346">
    <property type="entry name" value="Lysozyme-like_dom_sf"/>
</dbReference>
<keyword evidence="10" id="KW-1133">Transmembrane helix</keyword>
<dbReference type="GO" id="GO:0009252">
    <property type="term" value="P:peptidoglycan biosynthetic process"/>
    <property type="evidence" value="ECO:0007669"/>
    <property type="project" value="TreeGrafter"/>
</dbReference>
<dbReference type="PROSITE" id="PS50035">
    <property type="entry name" value="PLD"/>
    <property type="match status" value="1"/>
</dbReference>
<dbReference type="GO" id="GO:0008955">
    <property type="term" value="F:peptidoglycan glycosyltransferase activity"/>
    <property type="evidence" value="ECO:0007669"/>
    <property type="project" value="UniProtKB-EC"/>
</dbReference>
<keyword evidence="10" id="KW-0812">Transmembrane</keyword>
<dbReference type="Pfam" id="PF06832">
    <property type="entry name" value="BiPBP_C"/>
    <property type="match status" value="1"/>
</dbReference>
<gene>
    <name evidence="12" type="ORF">ENR15_16515</name>
</gene>
<feature type="region of interest" description="Disordered" evidence="9">
    <location>
        <begin position="512"/>
        <end position="534"/>
    </location>
</feature>
<keyword evidence="5" id="KW-0378">Hydrolase</keyword>
<evidence type="ECO:0000256" key="9">
    <source>
        <dbReference type="SAM" id="MobiDB-lite"/>
    </source>
</evidence>
<evidence type="ECO:0000256" key="3">
    <source>
        <dbReference type="ARBA" id="ARBA00022676"/>
    </source>
</evidence>
<dbReference type="GO" id="GO:0009002">
    <property type="term" value="F:serine-type D-Ala-D-Ala carboxypeptidase activity"/>
    <property type="evidence" value="ECO:0007669"/>
    <property type="project" value="UniProtKB-EC"/>
</dbReference>
<keyword evidence="6" id="KW-0511">Multifunctional enzyme</keyword>
<evidence type="ECO:0000259" key="11">
    <source>
        <dbReference type="PROSITE" id="PS50035"/>
    </source>
</evidence>
<name>A0A7C3VLH8_9CYAN</name>
<protein>
    <submittedName>
        <fullName evidence="12">Penicillin-binding protein 1C</fullName>
    </submittedName>
</protein>
<proteinExistence type="predicted"/>
<dbReference type="SUPFAM" id="SSF53955">
    <property type="entry name" value="Lysozyme-like"/>
    <property type="match status" value="1"/>
</dbReference>
<dbReference type="Gene3D" id="3.40.710.10">
    <property type="entry name" value="DD-peptidase/beta-lactamase superfamily"/>
    <property type="match status" value="2"/>
</dbReference>
<dbReference type="GO" id="GO:0006508">
    <property type="term" value="P:proteolysis"/>
    <property type="evidence" value="ECO:0007669"/>
    <property type="project" value="UniProtKB-KW"/>
</dbReference>
<comment type="catalytic activity">
    <reaction evidence="7">
        <text>Preferential cleavage: (Ac)2-L-Lys-D-Ala-|-D-Ala. Also transpeptidation of peptidyl-alanyl moieties that are N-acyl substituents of D-alanine.</text>
        <dbReference type="EC" id="3.4.16.4"/>
    </reaction>
</comment>
<dbReference type="InterPro" id="IPR001264">
    <property type="entry name" value="Glyco_trans_51"/>
</dbReference>
<keyword evidence="2" id="KW-0645">Protease</keyword>
<dbReference type="Gene3D" id="1.10.3810.10">
    <property type="entry name" value="Biosynthetic peptidoglycan transglycosylase-like"/>
    <property type="match status" value="1"/>
</dbReference>
<keyword evidence="10" id="KW-0472">Membrane</keyword>
<accession>A0A7C3VLH8</accession>
<reference evidence="12" key="1">
    <citation type="journal article" date="2020" name="mSystems">
        <title>Genome- and Community-Level Interaction Insights into Carbon Utilization and Element Cycling Functions of Hydrothermarchaeota in Hydrothermal Sediment.</title>
        <authorList>
            <person name="Zhou Z."/>
            <person name="Liu Y."/>
            <person name="Xu W."/>
            <person name="Pan J."/>
            <person name="Luo Z.H."/>
            <person name="Li M."/>
        </authorList>
    </citation>
    <scope>NUCLEOTIDE SEQUENCE [LARGE SCALE GENOMIC DNA]</scope>
    <source>
        <strain evidence="12">SpSt-374</strain>
    </source>
</reference>
<dbReference type="GO" id="GO:0030288">
    <property type="term" value="C:outer membrane-bounded periplasmic space"/>
    <property type="evidence" value="ECO:0007669"/>
    <property type="project" value="TreeGrafter"/>
</dbReference>
<evidence type="ECO:0000256" key="1">
    <source>
        <dbReference type="ARBA" id="ARBA00022645"/>
    </source>
</evidence>
<evidence type="ECO:0000256" key="4">
    <source>
        <dbReference type="ARBA" id="ARBA00022679"/>
    </source>
</evidence>
<dbReference type="AlphaFoldDB" id="A0A7C3VLH8"/>
<comment type="caution">
    <text evidence="12">The sequence shown here is derived from an EMBL/GenBank/DDBJ whole genome shotgun (WGS) entry which is preliminary data.</text>
</comment>
<dbReference type="InterPro" id="IPR001736">
    <property type="entry name" value="PLipase_D/transphosphatidylase"/>
</dbReference>
<sequence length="834" mass="91851">MKLKEYLTKIGQTRRGKIIIGVVMMGVIVRLLPYLAPVRAADIAQREQAIAFTDRAGLPLGTILTRNQEHTAVVPLDAISPHFRHAIIAAEDKRYYHHGSIDSLAVVRAILEAIQARQIVSGASTITMQLARMLQPPSHNNPLVGKLQEIWFSWRLTAGMNKNQILAAYINRLPMGGNIYGVEAASRTYFGMAAKDLNLARASLLAAIPNDPNRLNPYYILGPLKQRQKYVLDRMVADGYITATQAETAYLEQIQIISPNQGIIAAPHFLFWLADQLPPEVSQVRTTINLPLQKFIETQVEQVVRALHAHNVNHAAALVLDNHTGEVLAYVGSPNYFSPLGGRNDGVQALRQPGSALKPFLYQLALEKGIIRPHTILPDVPTHYAIPGAKLYSPQDYNETFLGPVRVRVALANSLNIPAVRVLEKVGVANFLDRLHQLGFEHLNHPPSYYGLGLTLGSGEVSLWELARAYLTMARAGSRGAEDVGAKHPGQKYIAFNQPPITGMLRPYRLQPSLGEDRETGGSVPPDHRRAKQKRTSLFVSSGDLGAFAVAPTESTQLPQSNTWALITDMLADSHARSAAFGVDSILNLPFPAAVKTGTSSDFRDTWTVGFTRDYTVATWVGNFNGDRMRQVSGVVGAAPLWHRIMVHLHQNREPAPFDLPAELVQRPICATTGVKPGPECPAVVLEYFAPEDLAEWDNPPKTAISSSPEYKDWLSRQQQPTLTAGTLNLVFPQKDDYFVIDPAATTSPLQFKLAAPSATPVQWWLQGQDGKKLLATTTKADTFFWSMKPGDWILEVKSGNKTDMVKFQVVLGERQPTRRGFSLVGQPPSLEGN</sequence>